<dbReference type="Proteomes" id="UP000807306">
    <property type="component" value="Unassembled WGS sequence"/>
</dbReference>
<proteinExistence type="predicted"/>
<accession>A0A9P6EQX3</accession>
<name>A0A9P6EQX3_9AGAR</name>
<dbReference type="AlphaFoldDB" id="A0A9P6EQX3"/>
<organism evidence="2 3">
    <name type="scientific">Crepidotus variabilis</name>
    <dbReference type="NCBI Taxonomy" id="179855"/>
    <lineage>
        <taxon>Eukaryota</taxon>
        <taxon>Fungi</taxon>
        <taxon>Dikarya</taxon>
        <taxon>Basidiomycota</taxon>
        <taxon>Agaricomycotina</taxon>
        <taxon>Agaricomycetes</taxon>
        <taxon>Agaricomycetidae</taxon>
        <taxon>Agaricales</taxon>
        <taxon>Agaricineae</taxon>
        <taxon>Crepidotaceae</taxon>
        <taxon>Crepidotus</taxon>
    </lineage>
</organism>
<evidence type="ECO:0000313" key="2">
    <source>
        <dbReference type="EMBL" id="KAF9533305.1"/>
    </source>
</evidence>
<keyword evidence="3" id="KW-1185">Reference proteome</keyword>
<evidence type="ECO:0000313" key="3">
    <source>
        <dbReference type="Proteomes" id="UP000807306"/>
    </source>
</evidence>
<feature type="compositionally biased region" description="Polar residues" evidence="1">
    <location>
        <begin position="214"/>
        <end position="224"/>
    </location>
</feature>
<evidence type="ECO:0000256" key="1">
    <source>
        <dbReference type="SAM" id="MobiDB-lite"/>
    </source>
</evidence>
<comment type="caution">
    <text evidence="2">The sequence shown here is derived from an EMBL/GenBank/DDBJ whole genome shotgun (WGS) entry which is preliminary data.</text>
</comment>
<sequence length="239" mass="26325">MMPTHTHVTEYDDPVLRPASPASSLGTAYGPDQTSFSDTEFSLSDADFEKKCLDRLALDLPRKEELEADKDPLIMVATNTGESVWVGDEEAMKQVDETVLLARSTEAIQLLTAEVDRLREDDLYEQTLLKGSRAALDLQPSTKDIDTLMLTMMGPSTDIGTGPYMGQNSLLRPQQGITTGAGIVDGPWNNFGRPEFTFERRESIASTDDRMKSESSIATTSTVGKRSRNGIGRTTRQQK</sequence>
<gene>
    <name evidence="2" type="ORF">CPB83DRAFT_903250</name>
</gene>
<dbReference type="EMBL" id="MU157829">
    <property type="protein sequence ID" value="KAF9533305.1"/>
    <property type="molecule type" value="Genomic_DNA"/>
</dbReference>
<feature type="region of interest" description="Disordered" evidence="1">
    <location>
        <begin position="202"/>
        <end position="239"/>
    </location>
</feature>
<protein>
    <submittedName>
        <fullName evidence="2">Uncharacterized protein</fullName>
    </submittedName>
</protein>
<feature type="region of interest" description="Disordered" evidence="1">
    <location>
        <begin position="1"/>
        <end position="36"/>
    </location>
</feature>
<feature type="compositionally biased region" description="Polar residues" evidence="1">
    <location>
        <begin position="21"/>
        <end position="36"/>
    </location>
</feature>
<dbReference type="OrthoDB" id="3227715at2759"/>
<feature type="compositionally biased region" description="Basic and acidic residues" evidence="1">
    <location>
        <begin position="202"/>
        <end position="213"/>
    </location>
</feature>
<reference evidence="2" key="1">
    <citation type="submission" date="2020-11" db="EMBL/GenBank/DDBJ databases">
        <authorList>
            <consortium name="DOE Joint Genome Institute"/>
            <person name="Ahrendt S."/>
            <person name="Riley R."/>
            <person name="Andreopoulos W."/>
            <person name="Labutti K."/>
            <person name="Pangilinan J."/>
            <person name="Ruiz-Duenas F.J."/>
            <person name="Barrasa J.M."/>
            <person name="Sanchez-Garcia M."/>
            <person name="Camarero S."/>
            <person name="Miyauchi S."/>
            <person name="Serrano A."/>
            <person name="Linde D."/>
            <person name="Babiker R."/>
            <person name="Drula E."/>
            <person name="Ayuso-Fernandez I."/>
            <person name="Pacheco R."/>
            <person name="Padilla G."/>
            <person name="Ferreira P."/>
            <person name="Barriuso J."/>
            <person name="Kellner H."/>
            <person name="Castanera R."/>
            <person name="Alfaro M."/>
            <person name="Ramirez L."/>
            <person name="Pisabarro A.G."/>
            <person name="Kuo A."/>
            <person name="Tritt A."/>
            <person name="Lipzen A."/>
            <person name="He G."/>
            <person name="Yan M."/>
            <person name="Ng V."/>
            <person name="Cullen D."/>
            <person name="Martin F."/>
            <person name="Rosso M.-N."/>
            <person name="Henrissat B."/>
            <person name="Hibbett D."/>
            <person name="Martinez A.T."/>
            <person name="Grigoriev I.V."/>
        </authorList>
    </citation>
    <scope>NUCLEOTIDE SEQUENCE</scope>
    <source>
        <strain evidence="2">CBS 506.95</strain>
    </source>
</reference>